<dbReference type="InterPro" id="IPR013493">
    <property type="entry name" value="CHP02677"/>
</dbReference>
<evidence type="ECO:0000313" key="1">
    <source>
        <dbReference type="EMBL" id="MBB5337094.1"/>
    </source>
</evidence>
<dbReference type="EMBL" id="JACHFH010000033">
    <property type="protein sequence ID" value="MBB5337094.1"/>
    <property type="molecule type" value="Genomic_DNA"/>
</dbReference>
<dbReference type="NCBIfam" id="TIGR02677">
    <property type="entry name" value="TIGR02677 family protein"/>
    <property type="match status" value="1"/>
</dbReference>
<evidence type="ECO:0000313" key="2">
    <source>
        <dbReference type="Proteomes" id="UP000559117"/>
    </source>
</evidence>
<sequence length="499" mass="59568">MVEQSTLKRISETAYLNQENTWRYRSIIHFCYKKHERMQTYIYPEEIYQYLREDDHFKEYTSEQLSQDLNQLIQWHNLSAQQETANMNTIDDFKKKKLRYQCTPYTVEIERMIQNLQKIGSEFGGSLETTQFDRLLHSITMLLDKGNDLSAENLNQTWNDLCHYFKTMVQNAADYLAHVKSEKVEERMKTSEFIIYKDKFTHYLQNFMIGLQHSSLQIEAVFKRNDAVKEKNIIDKIANYQLNYRLGEEKTEKDYFDEYMEQYLAIKEWFLGAQYRESELRVLYGETMETIRRITRFAKRLAERHQAFRSRKNDYIYLSRWFLRLGSQQEAAKLSAVLFGAVQMRHFYAKPRSSDSFDILLQEEAPTVIEMKPRTKTYREKSKQQAMTEYAAEKRLVLQKYREQQIVHDELIDKLIHHDSIDLAELPKISAAVRKTLLGWITRCLQQETRQIQTQTGRQVKLLWDNNTTETIVLKSDDGEFVLPKMKLQVTAARMKNYG</sequence>
<proteinExistence type="predicted"/>
<dbReference type="Proteomes" id="UP000559117">
    <property type="component" value="Unassembled WGS sequence"/>
</dbReference>
<keyword evidence="2" id="KW-1185">Reference proteome</keyword>
<dbReference type="Pfam" id="PF09660">
    <property type="entry name" value="DUF2397"/>
    <property type="match status" value="1"/>
</dbReference>
<organism evidence="1 2">
    <name type="scientific">Pectinatus brassicae</name>
    <dbReference type="NCBI Taxonomy" id="862415"/>
    <lineage>
        <taxon>Bacteria</taxon>
        <taxon>Bacillati</taxon>
        <taxon>Bacillota</taxon>
        <taxon>Negativicutes</taxon>
        <taxon>Selenomonadales</taxon>
        <taxon>Selenomonadaceae</taxon>
        <taxon>Pectinatus</taxon>
    </lineage>
</organism>
<reference evidence="1 2" key="1">
    <citation type="submission" date="2020-08" db="EMBL/GenBank/DDBJ databases">
        <title>Genomic Encyclopedia of Type Strains, Phase IV (KMG-IV): sequencing the most valuable type-strain genomes for metagenomic binning, comparative biology and taxonomic classification.</title>
        <authorList>
            <person name="Goeker M."/>
        </authorList>
    </citation>
    <scope>NUCLEOTIDE SEQUENCE [LARGE SCALE GENOMIC DNA]</scope>
    <source>
        <strain evidence="1 2">DSM 24661</strain>
    </source>
</reference>
<name>A0A840UW82_9FIRM</name>
<dbReference type="RefSeq" id="WP_183862628.1">
    <property type="nucleotide sequence ID" value="NZ_JACHFH010000033.1"/>
</dbReference>
<protein>
    <submittedName>
        <fullName evidence="1">Uncharacterized protein (TIGR02677 family)</fullName>
    </submittedName>
</protein>
<gene>
    <name evidence="1" type="ORF">HNR32_002251</name>
</gene>
<dbReference type="AlphaFoldDB" id="A0A840UW82"/>
<accession>A0A840UW82</accession>
<comment type="caution">
    <text evidence="1">The sequence shown here is derived from an EMBL/GenBank/DDBJ whole genome shotgun (WGS) entry which is preliminary data.</text>
</comment>